<evidence type="ECO:0000313" key="3">
    <source>
        <dbReference type="WBParaSite" id="ACOC_0000464301-mRNA-1"/>
    </source>
</evidence>
<protein>
    <submittedName>
        <fullName evidence="1 3">Uncharacterized protein</fullName>
    </submittedName>
</protein>
<evidence type="ECO:0000313" key="1">
    <source>
        <dbReference type="EMBL" id="VDM56229.1"/>
    </source>
</evidence>
<sequence length="221" mass="22083">MPTEVVVVDAPRKPEAVADFVAVVPNNGVTVYVILEVVPSEEAVVGAEVIPLLPVGTSVGADAVIVAEPNSGTAAVVDPPVVLSNDGVELEAVVVMEPKRDGVVVDVTADNVPNGEGTGAPIEGALAPKSDGVVVDGVAAGTPKSVDVGVVLVVTATPKSEGVVPVTVVTDVLKRGFILLVVAANPKEGAAVVVIVESETHEDTVEDAVEAILNRGGVACA</sequence>
<dbReference type="WBParaSite" id="ACOC_0000464301-mRNA-1">
    <property type="protein sequence ID" value="ACOC_0000464301-mRNA-1"/>
    <property type="gene ID" value="ACOC_0000464301"/>
</dbReference>
<dbReference type="AlphaFoldDB" id="A0A0R3PJJ6"/>
<dbReference type="Proteomes" id="UP000267027">
    <property type="component" value="Unassembled WGS sequence"/>
</dbReference>
<evidence type="ECO:0000313" key="2">
    <source>
        <dbReference type="Proteomes" id="UP000267027"/>
    </source>
</evidence>
<keyword evidence="2" id="KW-1185">Reference proteome</keyword>
<proteinExistence type="predicted"/>
<dbReference type="EMBL" id="UYYA01003823">
    <property type="protein sequence ID" value="VDM56229.1"/>
    <property type="molecule type" value="Genomic_DNA"/>
</dbReference>
<reference evidence="3" key="1">
    <citation type="submission" date="2017-02" db="UniProtKB">
        <authorList>
            <consortium name="WormBaseParasite"/>
        </authorList>
    </citation>
    <scope>IDENTIFICATION</scope>
</reference>
<gene>
    <name evidence="1" type="ORF">ACOC_LOCUS4644</name>
</gene>
<name>A0A0R3PJJ6_ANGCS</name>
<organism evidence="3">
    <name type="scientific">Angiostrongylus costaricensis</name>
    <name type="common">Nematode worm</name>
    <dbReference type="NCBI Taxonomy" id="334426"/>
    <lineage>
        <taxon>Eukaryota</taxon>
        <taxon>Metazoa</taxon>
        <taxon>Ecdysozoa</taxon>
        <taxon>Nematoda</taxon>
        <taxon>Chromadorea</taxon>
        <taxon>Rhabditida</taxon>
        <taxon>Rhabditina</taxon>
        <taxon>Rhabditomorpha</taxon>
        <taxon>Strongyloidea</taxon>
        <taxon>Metastrongylidae</taxon>
        <taxon>Angiostrongylus</taxon>
    </lineage>
</organism>
<accession>A0A0R3PJJ6</accession>
<reference evidence="1 2" key="2">
    <citation type="submission" date="2018-11" db="EMBL/GenBank/DDBJ databases">
        <authorList>
            <consortium name="Pathogen Informatics"/>
        </authorList>
    </citation>
    <scope>NUCLEOTIDE SEQUENCE [LARGE SCALE GENOMIC DNA]</scope>
    <source>
        <strain evidence="1 2">Costa Rica</strain>
    </source>
</reference>